<dbReference type="OrthoDB" id="5104438at2759"/>
<evidence type="ECO:0000313" key="1">
    <source>
        <dbReference type="EMBL" id="EHK19496.1"/>
    </source>
</evidence>
<dbReference type="VEuPathDB" id="FungiDB:TRIVIDRAFT_224726"/>
<name>G9N163_HYPVG</name>
<dbReference type="HOGENOM" id="CLU_1390417_0_0_1"/>
<evidence type="ECO:0000313" key="2">
    <source>
        <dbReference type="Proteomes" id="UP000007115"/>
    </source>
</evidence>
<dbReference type="InParanoid" id="G9N163"/>
<dbReference type="GeneID" id="25791895"/>
<dbReference type="EMBL" id="ABDF02000083">
    <property type="protein sequence ID" value="EHK19496.1"/>
    <property type="molecule type" value="Genomic_DNA"/>
</dbReference>
<protein>
    <submittedName>
        <fullName evidence="1">Uncharacterized protein</fullName>
    </submittedName>
</protein>
<comment type="caution">
    <text evidence="1">The sequence shown here is derived from an EMBL/GenBank/DDBJ whole genome shotgun (WGS) entry which is preliminary data.</text>
</comment>
<dbReference type="Proteomes" id="UP000007115">
    <property type="component" value="Unassembled WGS sequence"/>
</dbReference>
<dbReference type="RefSeq" id="XP_013953696.1">
    <property type="nucleotide sequence ID" value="XM_014098221.1"/>
</dbReference>
<dbReference type="AlphaFoldDB" id="G9N163"/>
<keyword evidence="2" id="KW-1185">Reference proteome</keyword>
<dbReference type="STRING" id="413071.G9N163"/>
<organism evidence="1 2">
    <name type="scientific">Hypocrea virens (strain Gv29-8 / FGSC 10586)</name>
    <name type="common">Gliocladium virens</name>
    <name type="synonym">Trichoderma virens</name>
    <dbReference type="NCBI Taxonomy" id="413071"/>
    <lineage>
        <taxon>Eukaryota</taxon>
        <taxon>Fungi</taxon>
        <taxon>Dikarya</taxon>
        <taxon>Ascomycota</taxon>
        <taxon>Pezizomycotina</taxon>
        <taxon>Sordariomycetes</taxon>
        <taxon>Hypocreomycetidae</taxon>
        <taxon>Hypocreales</taxon>
        <taxon>Hypocreaceae</taxon>
        <taxon>Trichoderma</taxon>
    </lineage>
</organism>
<gene>
    <name evidence="1" type="ORF">TRIVIDRAFT_224726</name>
</gene>
<reference evidence="1 2" key="1">
    <citation type="journal article" date="2011" name="Genome Biol.">
        <title>Comparative genome sequence analysis underscores mycoparasitism as the ancestral life style of Trichoderma.</title>
        <authorList>
            <person name="Kubicek C.P."/>
            <person name="Herrera-Estrella A."/>
            <person name="Seidl-Seiboth V."/>
            <person name="Martinez D.A."/>
            <person name="Druzhinina I.S."/>
            <person name="Thon M."/>
            <person name="Zeilinger S."/>
            <person name="Casas-Flores S."/>
            <person name="Horwitz B.A."/>
            <person name="Mukherjee P.K."/>
            <person name="Mukherjee M."/>
            <person name="Kredics L."/>
            <person name="Alcaraz L.D."/>
            <person name="Aerts A."/>
            <person name="Antal Z."/>
            <person name="Atanasova L."/>
            <person name="Cervantes-Badillo M.G."/>
            <person name="Challacombe J."/>
            <person name="Chertkov O."/>
            <person name="McCluskey K."/>
            <person name="Coulpier F."/>
            <person name="Deshpande N."/>
            <person name="von Doehren H."/>
            <person name="Ebbole D.J."/>
            <person name="Esquivel-Naranjo E.U."/>
            <person name="Fekete E."/>
            <person name="Flipphi M."/>
            <person name="Glaser F."/>
            <person name="Gomez-Rodriguez E.Y."/>
            <person name="Gruber S."/>
            <person name="Han C."/>
            <person name="Henrissat B."/>
            <person name="Hermosa R."/>
            <person name="Hernandez-Onate M."/>
            <person name="Karaffa L."/>
            <person name="Kosti I."/>
            <person name="Le Crom S."/>
            <person name="Lindquist E."/>
            <person name="Lucas S."/>
            <person name="Luebeck M."/>
            <person name="Luebeck P.S."/>
            <person name="Margeot A."/>
            <person name="Metz B."/>
            <person name="Misra M."/>
            <person name="Nevalainen H."/>
            <person name="Omann M."/>
            <person name="Packer N."/>
            <person name="Perrone G."/>
            <person name="Uresti-Rivera E.E."/>
            <person name="Salamov A."/>
            <person name="Schmoll M."/>
            <person name="Seiboth B."/>
            <person name="Shapiro H."/>
            <person name="Sukno S."/>
            <person name="Tamayo-Ramos J.A."/>
            <person name="Tisch D."/>
            <person name="Wiest A."/>
            <person name="Wilkinson H.H."/>
            <person name="Zhang M."/>
            <person name="Coutinho P.M."/>
            <person name="Kenerley C.M."/>
            <person name="Monte E."/>
            <person name="Baker S.E."/>
            <person name="Grigoriev I.V."/>
        </authorList>
    </citation>
    <scope>NUCLEOTIDE SEQUENCE [LARGE SCALE GENOMIC DNA]</scope>
    <source>
        <strain evidence="2">Gv29-8 / FGSC 10586</strain>
    </source>
</reference>
<sequence length="196" mass="21588">MRELKIYQPNSFVFPSAKVFTYKDPFFSKHQDLITNITGLQHSVMQEISLLQRSFRTVDNFRNLSSLQDLTNQFSKLGVVEILKKLMAILVDGVLSSIEVVVDTVLNVLHDLAQSAIGILDCKIHIPIISGILNFIGVPDLSHSSIWLLGLAPQHPPSSIRLSKAMPPSLEMIAPSSPLSLPEVGTTWLSFLANGA</sequence>
<accession>G9N163</accession>
<proteinExistence type="predicted"/>